<reference evidence="3 4" key="1">
    <citation type="journal article" date="2007" name="Science">
        <title>Sea anemone genome reveals ancestral eumetazoan gene repertoire and genomic organization.</title>
        <authorList>
            <person name="Putnam N.H."/>
            <person name="Srivastava M."/>
            <person name="Hellsten U."/>
            <person name="Dirks B."/>
            <person name="Chapman J."/>
            <person name="Salamov A."/>
            <person name="Terry A."/>
            <person name="Shapiro H."/>
            <person name="Lindquist E."/>
            <person name="Kapitonov V.V."/>
            <person name="Jurka J."/>
            <person name="Genikhovich G."/>
            <person name="Grigoriev I.V."/>
            <person name="Lucas S.M."/>
            <person name="Steele R.E."/>
            <person name="Finnerty J.R."/>
            <person name="Technau U."/>
            <person name="Martindale M.Q."/>
            <person name="Rokhsar D.S."/>
        </authorList>
    </citation>
    <scope>NUCLEOTIDE SEQUENCE [LARGE SCALE GENOMIC DNA]</scope>
    <source>
        <strain evidence="4">CH2 X CH6</strain>
    </source>
</reference>
<name>A7SQJ3_NEMVE</name>
<feature type="coiled-coil region" evidence="1">
    <location>
        <begin position="55"/>
        <end position="108"/>
    </location>
</feature>
<feature type="compositionally biased region" description="Basic residues" evidence="2">
    <location>
        <begin position="386"/>
        <end position="396"/>
    </location>
</feature>
<evidence type="ECO:0000256" key="1">
    <source>
        <dbReference type="SAM" id="Coils"/>
    </source>
</evidence>
<dbReference type="HOGENOM" id="CLU_347270_0_0_1"/>
<protein>
    <submittedName>
        <fullName evidence="3">Uncharacterized protein</fullName>
    </submittedName>
</protein>
<proteinExistence type="predicted"/>
<feature type="compositionally biased region" description="Basic and acidic residues" evidence="2">
    <location>
        <begin position="187"/>
        <end position="203"/>
    </location>
</feature>
<keyword evidence="1" id="KW-0175">Coiled coil</keyword>
<dbReference type="InParanoid" id="A7SQJ3"/>
<sequence length="813" mass="91574">MELSVELLQRQLAEQTKSTEDRPKGDGENIVENAEANTTIAATSAEEKANEDLKIKCLEQALLERNESIAELEKNIEQMRTERDSAILQSQGEQLENLQNAKRIKKLEEDLKKKTCDGVLVHRKAVAATVEEPRGKSLRDGGSNSCERLLKEAQVMADALRKTDGLDSEKDLKKQLSLKVNRTPSTIKEEEGAEAKSDSKDNEQVPADPVLEQERQRMVSSAVRRLNGKPSAAKRRRRRRKHVDLEAEVSGLRQEVEENADESAFGKTTRNVPAYKRHVPSKGAVQMTGIQEGEEDEKTKHDAKTETPMEDIPVERGTRGTSAPEVTSSEEQSTRSPSDSRFEEEGAEAKSDSKDNEQVPADPVLEQERQRMVSSAVRRLNGKPSAAKRRRRRRKHVDLEAEVSGLRQEVEENADESAFGKTTRNVPAYKRHVPSKGAVQMTGIQEGEEDEKTKHDAKTETPMEDVPVERETPGTVTSSEEQSTRSPSDSRFEEEGAEAKSDSKDNEQVPADPVLEQERQRMVSSAVRRLNGKPSAAKRRRRRRKHVDLEAEVSGLRQEVEENADESAFGKTTRNVPAYKRHVPSKGAVQMTGIQEGEEDEKTKHDAKTETPMEDVPVERETPGTVTSSEEQSTRSQSDSRFEEGISEKKSDFKDKEQVPADPVLEQERPRMISSGVRRLNGKLTAAKRRSRRRKHVDLEAEVSGLRQEVEENADESAFGKTTRNVRAERMVSSAMRRLNSKSSAAKRRRRRRKHVDLEAEVSGLRQEVVETRKTYAKRRKTSREQDKAKPMTQASSRCFSPSLTLIQKTIQY</sequence>
<feature type="region of interest" description="Disordered" evidence="2">
    <location>
        <begin position="13"/>
        <end position="33"/>
    </location>
</feature>
<feature type="compositionally biased region" description="Basic and acidic residues" evidence="2">
    <location>
        <begin position="488"/>
        <end position="507"/>
    </location>
</feature>
<evidence type="ECO:0000313" key="4">
    <source>
        <dbReference type="Proteomes" id="UP000001593"/>
    </source>
</evidence>
<accession>A7SQJ3</accession>
<feature type="compositionally biased region" description="Basic and acidic residues" evidence="2">
    <location>
        <begin position="451"/>
        <end position="472"/>
    </location>
</feature>
<dbReference type="PhylomeDB" id="A7SQJ3"/>
<feature type="compositionally biased region" description="Basic residues" evidence="2">
    <location>
        <begin position="232"/>
        <end position="242"/>
    </location>
</feature>
<feature type="compositionally biased region" description="Basic residues" evidence="2">
    <location>
        <begin position="536"/>
        <end position="546"/>
    </location>
</feature>
<feature type="region of interest" description="Disordered" evidence="2">
    <location>
        <begin position="181"/>
        <end position="670"/>
    </location>
</feature>
<feature type="compositionally biased region" description="Polar residues" evidence="2">
    <location>
        <begin position="474"/>
        <end position="487"/>
    </location>
</feature>
<gene>
    <name evidence="3" type="ORF">NEMVEDRAFT_v1g246767</name>
</gene>
<dbReference type="EMBL" id="DS469747">
    <property type="protein sequence ID" value="EDO33998.1"/>
    <property type="molecule type" value="Genomic_DNA"/>
</dbReference>
<evidence type="ECO:0000256" key="2">
    <source>
        <dbReference type="SAM" id="MobiDB-lite"/>
    </source>
</evidence>
<feature type="compositionally biased region" description="Basic and acidic residues" evidence="2">
    <location>
        <begin position="297"/>
        <end position="318"/>
    </location>
</feature>
<feature type="compositionally biased region" description="Low complexity" evidence="2">
    <location>
        <begin position="627"/>
        <end position="637"/>
    </location>
</feature>
<feature type="compositionally biased region" description="Basic and acidic residues" evidence="2">
    <location>
        <begin position="601"/>
        <end position="622"/>
    </location>
</feature>
<feature type="compositionally biased region" description="Basic and acidic residues" evidence="2">
    <location>
        <begin position="17"/>
        <end position="27"/>
    </location>
</feature>
<keyword evidence="4" id="KW-1185">Reference proteome</keyword>
<feature type="compositionally biased region" description="Basic residues" evidence="2">
    <location>
        <begin position="745"/>
        <end position="755"/>
    </location>
</feature>
<dbReference type="AlphaFoldDB" id="A7SQJ3"/>
<feature type="region of interest" description="Disordered" evidence="2">
    <location>
        <begin position="773"/>
        <end position="800"/>
    </location>
</feature>
<dbReference type="Proteomes" id="UP000001593">
    <property type="component" value="Unassembled WGS sequence"/>
</dbReference>
<organism evidence="3 4">
    <name type="scientific">Nematostella vectensis</name>
    <name type="common">Starlet sea anemone</name>
    <dbReference type="NCBI Taxonomy" id="45351"/>
    <lineage>
        <taxon>Eukaryota</taxon>
        <taxon>Metazoa</taxon>
        <taxon>Cnidaria</taxon>
        <taxon>Anthozoa</taxon>
        <taxon>Hexacorallia</taxon>
        <taxon>Actiniaria</taxon>
        <taxon>Edwardsiidae</taxon>
        <taxon>Nematostella</taxon>
    </lineage>
</organism>
<feature type="compositionally biased region" description="Basic and acidic residues" evidence="2">
    <location>
        <begin position="638"/>
        <end position="659"/>
    </location>
</feature>
<feature type="region of interest" description="Disordered" evidence="2">
    <location>
        <begin position="734"/>
        <end position="755"/>
    </location>
</feature>
<evidence type="ECO:0000313" key="3">
    <source>
        <dbReference type="EMBL" id="EDO33998.1"/>
    </source>
</evidence>
<feature type="compositionally biased region" description="Basic and acidic residues" evidence="2">
    <location>
        <begin position="338"/>
        <end position="357"/>
    </location>
</feature>
<feature type="compositionally biased region" description="Polar residues" evidence="2">
    <location>
        <begin position="319"/>
        <end position="337"/>
    </location>
</feature>